<reference evidence="6" key="1">
    <citation type="submission" date="2017-09" db="EMBL/GenBank/DDBJ databases">
        <title>Depth-based differentiation of microbial function through sediment-hosted aquifers and enrichment of novel symbionts in the deep terrestrial subsurface.</title>
        <authorList>
            <person name="Probst A.J."/>
            <person name="Ladd B."/>
            <person name="Jarett J.K."/>
            <person name="Geller-Mcgrath D.E."/>
            <person name="Sieber C.M.K."/>
            <person name="Emerson J.B."/>
            <person name="Anantharaman K."/>
            <person name="Thomas B.C."/>
            <person name="Malmstrom R."/>
            <person name="Stieglmeier M."/>
            <person name="Klingl A."/>
            <person name="Woyke T."/>
            <person name="Ryan C.M."/>
            <person name="Banfield J.F."/>
        </authorList>
    </citation>
    <scope>NUCLEOTIDE SEQUENCE [LARGE SCALE GENOMIC DNA]</scope>
</reference>
<evidence type="ECO:0000256" key="1">
    <source>
        <dbReference type="PIRSR" id="PIRSR601310-1"/>
    </source>
</evidence>
<dbReference type="InterPro" id="IPR011146">
    <property type="entry name" value="HIT-like"/>
</dbReference>
<dbReference type="InterPro" id="IPR019808">
    <property type="entry name" value="Histidine_triad_CS"/>
</dbReference>
<dbReference type="PRINTS" id="PR00332">
    <property type="entry name" value="HISTRIAD"/>
</dbReference>
<name>A0A2M7IEA5_9BACT</name>
<evidence type="ECO:0000256" key="3">
    <source>
        <dbReference type="PROSITE-ProRule" id="PRU00464"/>
    </source>
</evidence>
<comment type="caution">
    <text evidence="5">The sequence shown here is derived from an EMBL/GenBank/DDBJ whole genome shotgun (WGS) entry which is preliminary data.</text>
</comment>
<gene>
    <name evidence="5" type="ORF">CO003_00485</name>
</gene>
<proteinExistence type="predicted"/>
<dbReference type="Gene3D" id="3.30.428.10">
    <property type="entry name" value="HIT-like"/>
    <property type="match status" value="1"/>
</dbReference>
<evidence type="ECO:0000259" key="4">
    <source>
        <dbReference type="PROSITE" id="PS51084"/>
    </source>
</evidence>
<dbReference type="InterPro" id="IPR036265">
    <property type="entry name" value="HIT-like_sf"/>
</dbReference>
<dbReference type="EMBL" id="PFGW01000011">
    <property type="protein sequence ID" value="PIW74834.1"/>
    <property type="molecule type" value="Genomic_DNA"/>
</dbReference>
<evidence type="ECO:0000313" key="5">
    <source>
        <dbReference type="EMBL" id="PIW74834.1"/>
    </source>
</evidence>
<dbReference type="InterPro" id="IPR001310">
    <property type="entry name" value="Histidine_triad_HIT"/>
</dbReference>
<dbReference type="Pfam" id="PF11969">
    <property type="entry name" value="DcpS_C"/>
    <property type="match status" value="1"/>
</dbReference>
<organism evidence="5 6">
    <name type="scientific">Candidatus Portnoybacteria bacterium CG_4_8_14_3_um_filter_44_15</name>
    <dbReference type="NCBI Taxonomy" id="1974803"/>
    <lineage>
        <taxon>Bacteria</taxon>
        <taxon>Candidatus Portnoyibacteriota</taxon>
    </lineage>
</organism>
<dbReference type="PANTHER" id="PTHR23089">
    <property type="entry name" value="HISTIDINE TRIAD HIT PROTEIN"/>
    <property type="match status" value="1"/>
</dbReference>
<feature type="active site" description="Tele-AMP-histidine intermediate" evidence="1">
    <location>
        <position position="99"/>
    </location>
</feature>
<accession>A0A2M7IEA5</accession>
<evidence type="ECO:0000256" key="2">
    <source>
        <dbReference type="PIRSR" id="PIRSR601310-3"/>
    </source>
</evidence>
<feature type="domain" description="HIT" evidence="4">
    <location>
        <begin position="4"/>
        <end position="115"/>
    </location>
</feature>
<dbReference type="GO" id="GO:0003824">
    <property type="term" value="F:catalytic activity"/>
    <property type="evidence" value="ECO:0007669"/>
    <property type="project" value="InterPro"/>
</dbReference>
<dbReference type="PROSITE" id="PS51084">
    <property type="entry name" value="HIT_2"/>
    <property type="match status" value="1"/>
</dbReference>
<evidence type="ECO:0000313" key="6">
    <source>
        <dbReference type="Proteomes" id="UP000231673"/>
    </source>
</evidence>
<feature type="short sequence motif" description="Histidine triad motif" evidence="2 3">
    <location>
        <begin position="97"/>
        <end position="101"/>
    </location>
</feature>
<dbReference type="PROSITE" id="PS00892">
    <property type="entry name" value="HIT_1"/>
    <property type="match status" value="1"/>
</dbReference>
<dbReference type="SUPFAM" id="SSF54197">
    <property type="entry name" value="HIT-like"/>
    <property type="match status" value="1"/>
</dbReference>
<protein>
    <submittedName>
        <fullName evidence="5">Histidine triad nucleotide-binding protein</fullName>
    </submittedName>
</protein>
<dbReference type="AlphaFoldDB" id="A0A2M7IEA5"/>
<sequence length="118" mass="12816">MDCIFCQIVQGKQKADVVYGNDKLIAFKDISPKANIHLLVVSKKHIISVNELENKDKGIVGEMVLAAKSLAKEFGIDQSGYRLVFNVGRGGGQIVDHLHLHLLGGGFLNNGQPGFTDN</sequence>
<dbReference type="Proteomes" id="UP000231673">
    <property type="component" value="Unassembled WGS sequence"/>
</dbReference>